<keyword evidence="4" id="KW-0472">Membrane</keyword>
<accession>A0A1I3F333</accession>
<dbReference type="InterPro" id="IPR011990">
    <property type="entry name" value="TPR-like_helical_dom_sf"/>
</dbReference>
<dbReference type="Pfam" id="PF14322">
    <property type="entry name" value="SusD-like_3"/>
    <property type="match status" value="1"/>
</dbReference>
<evidence type="ECO:0000313" key="9">
    <source>
        <dbReference type="Proteomes" id="UP000198670"/>
    </source>
</evidence>
<evidence type="ECO:0000256" key="3">
    <source>
        <dbReference type="ARBA" id="ARBA00022729"/>
    </source>
</evidence>
<evidence type="ECO:0000256" key="4">
    <source>
        <dbReference type="ARBA" id="ARBA00023136"/>
    </source>
</evidence>
<evidence type="ECO:0000313" key="8">
    <source>
        <dbReference type="EMBL" id="SFI05573.1"/>
    </source>
</evidence>
<protein>
    <submittedName>
        <fullName evidence="8">Starch-binding associating with outer membrane</fullName>
    </submittedName>
</protein>
<dbReference type="AlphaFoldDB" id="A0A1I3F333"/>
<comment type="similarity">
    <text evidence="2">Belongs to the SusD family.</text>
</comment>
<keyword evidence="5" id="KW-0998">Cell outer membrane</keyword>
<dbReference type="EMBL" id="FOQO01000002">
    <property type="protein sequence ID" value="SFI05573.1"/>
    <property type="molecule type" value="Genomic_DNA"/>
</dbReference>
<reference evidence="8 9" key="1">
    <citation type="submission" date="2016-10" db="EMBL/GenBank/DDBJ databases">
        <authorList>
            <person name="de Groot N.N."/>
        </authorList>
    </citation>
    <scope>NUCLEOTIDE SEQUENCE [LARGE SCALE GENOMIC DNA]</scope>
    <source>
        <strain evidence="8 9">RK1</strain>
    </source>
</reference>
<feature type="domain" description="SusD-like N-terminal" evidence="7">
    <location>
        <begin position="59"/>
        <end position="190"/>
    </location>
</feature>
<dbReference type="STRING" id="1477437.SAMN05444682_102144"/>
<gene>
    <name evidence="8" type="ORF">SAMN05444682_102144</name>
</gene>
<keyword evidence="3" id="KW-0732">Signal</keyword>
<dbReference type="InterPro" id="IPR033985">
    <property type="entry name" value="SusD-like_N"/>
</dbReference>
<dbReference type="RefSeq" id="WP_218146461.1">
    <property type="nucleotide sequence ID" value="NZ_FOQO01000002.1"/>
</dbReference>
<dbReference type="InterPro" id="IPR012944">
    <property type="entry name" value="SusD_RagB_dom"/>
</dbReference>
<feature type="domain" description="RagB/SusD" evidence="6">
    <location>
        <begin position="284"/>
        <end position="592"/>
    </location>
</feature>
<evidence type="ECO:0000256" key="1">
    <source>
        <dbReference type="ARBA" id="ARBA00004442"/>
    </source>
</evidence>
<evidence type="ECO:0000256" key="5">
    <source>
        <dbReference type="ARBA" id="ARBA00023237"/>
    </source>
</evidence>
<evidence type="ECO:0000259" key="7">
    <source>
        <dbReference type="Pfam" id="PF14322"/>
    </source>
</evidence>
<dbReference type="Proteomes" id="UP000198670">
    <property type="component" value="Unassembled WGS sequence"/>
</dbReference>
<sequence>MNKYMASFSLIVFLWMFGGCVKLEVLPKDQLIEESIFGSYDGFKTYAWQFYEVFTGYNNTSKLDRDVHSDLFLEANPNAESTWIWQRRVVPTASDDYTKPYERIREVNMLIANVDNGILSEAEASHWRSVGYFFRACNYAELLNRYGGVPYIDRVLTDADTEALMAPRNTRDEVAQHILEDLQFAEANINPEGDGANTVNVHVVRAQISRFGLMEGTWRKYHGLANAETYLEASLAASARLATDFPVLNSNYDLDFNSESLAGVPGILLYKQYVLNQITHNLSTRNRNSSGRHDLTKKAVDLFLMTDGKTRFTSDLFEGDKSPYDEFRNRDRRLYYVVPPPYFVNTNAPSLDFTYTDNPQDTSYFGLMTSISDGQHKALPSRNWNRFVVRGEPHYVDYNLGQPYNVTYTGYRFYKYYNQQVTDAQGQDISDAPIFRMGEVLANYAEAAYELGRFDQNIADITMNKLRERGGVLALDVMDIPDDPTRDPTVTPLLWEIRRERAVELIGEGFRLDDLRRWKKLDYTVARKLGRWLRKGVDVPVSATIPILDGATEGYIAYEGVPPTPYLDYYYLDPIPSNQLVLNPNIEQNEGWE</sequence>
<dbReference type="Gene3D" id="1.25.40.390">
    <property type="match status" value="1"/>
</dbReference>
<comment type="subcellular location">
    <subcellularLocation>
        <location evidence="1">Cell outer membrane</location>
    </subcellularLocation>
</comment>
<name>A0A1I3F333_9SPHI</name>
<dbReference type="Pfam" id="PF07980">
    <property type="entry name" value="SusD_RagB"/>
    <property type="match status" value="1"/>
</dbReference>
<evidence type="ECO:0000256" key="2">
    <source>
        <dbReference type="ARBA" id="ARBA00006275"/>
    </source>
</evidence>
<keyword evidence="9" id="KW-1185">Reference proteome</keyword>
<dbReference type="SUPFAM" id="SSF48452">
    <property type="entry name" value="TPR-like"/>
    <property type="match status" value="1"/>
</dbReference>
<dbReference type="PROSITE" id="PS51257">
    <property type="entry name" value="PROKAR_LIPOPROTEIN"/>
    <property type="match status" value="1"/>
</dbReference>
<organism evidence="8 9">
    <name type="scientific">Parapedobacter indicus</name>
    <dbReference type="NCBI Taxonomy" id="1477437"/>
    <lineage>
        <taxon>Bacteria</taxon>
        <taxon>Pseudomonadati</taxon>
        <taxon>Bacteroidota</taxon>
        <taxon>Sphingobacteriia</taxon>
        <taxon>Sphingobacteriales</taxon>
        <taxon>Sphingobacteriaceae</taxon>
        <taxon>Parapedobacter</taxon>
    </lineage>
</organism>
<proteinExistence type="inferred from homology"/>
<dbReference type="GO" id="GO:0009279">
    <property type="term" value="C:cell outer membrane"/>
    <property type="evidence" value="ECO:0007669"/>
    <property type="project" value="UniProtKB-SubCell"/>
</dbReference>
<evidence type="ECO:0000259" key="6">
    <source>
        <dbReference type="Pfam" id="PF07980"/>
    </source>
</evidence>